<sequence>MLRVPQPVSSLTSTTVRSWIAKEDFDGRDWYRHDKSGATFWQEGNANSFSYNDQTYRNIGETYSSYKDDIRIDDNQNEVTKVSDVSSRFNVEGGQYIPKTFVTDDGTEVNAVFNCNSLTGGNGDKALSKDAVGLLIIGVNEANLVRNSSSHNQVDVFRME</sequence>
<accession>A0A644YY37</accession>
<reference evidence="1" key="1">
    <citation type="submission" date="2019-08" db="EMBL/GenBank/DDBJ databases">
        <authorList>
            <person name="Kucharzyk K."/>
            <person name="Murdoch R.W."/>
            <person name="Higgins S."/>
            <person name="Loffler F."/>
        </authorList>
    </citation>
    <scope>NUCLEOTIDE SEQUENCE</scope>
</reference>
<dbReference type="EMBL" id="VSSQ01006665">
    <property type="protein sequence ID" value="MPM33456.1"/>
    <property type="molecule type" value="Genomic_DNA"/>
</dbReference>
<comment type="caution">
    <text evidence="1">The sequence shown here is derived from an EMBL/GenBank/DDBJ whole genome shotgun (WGS) entry which is preliminary data.</text>
</comment>
<name>A0A644YY37_9ZZZZ</name>
<proteinExistence type="predicted"/>
<organism evidence="1">
    <name type="scientific">bioreactor metagenome</name>
    <dbReference type="NCBI Taxonomy" id="1076179"/>
    <lineage>
        <taxon>unclassified sequences</taxon>
        <taxon>metagenomes</taxon>
        <taxon>ecological metagenomes</taxon>
    </lineage>
</organism>
<protein>
    <submittedName>
        <fullName evidence="1">Uncharacterized protein</fullName>
    </submittedName>
</protein>
<gene>
    <name evidence="1" type="ORF">SDC9_80031</name>
</gene>
<evidence type="ECO:0000313" key="1">
    <source>
        <dbReference type="EMBL" id="MPM33456.1"/>
    </source>
</evidence>
<dbReference type="AlphaFoldDB" id="A0A644YY37"/>